<dbReference type="Gene3D" id="3.40.50.150">
    <property type="entry name" value="Vaccinia Virus protein VP39"/>
    <property type="match status" value="3"/>
</dbReference>
<evidence type="ECO:0000313" key="5">
    <source>
        <dbReference type="Proteomes" id="UP000636709"/>
    </source>
</evidence>
<reference evidence="4" key="1">
    <citation type="submission" date="2020-07" db="EMBL/GenBank/DDBJ databases">
        <title>Genome sequence and genetic diversity analysis of an under-domesticated orphan crop, white fonio (Digitaria exilis).</title>
        <authorList>
            <person name="Bennetzen J.L."/>
            <person name="Chen S."/>
            <person name="Ma X."/>
            <person name="Wang X."/>
            <person name="Yssel A.E.J."/>
            <person name="Chaluvadi S.R."/>
            <person name="Johnson M."/>
            <person name="Gangashetty P."/>
            <person name="Hamidou F."/>
            <person name="Sanogo M.D."/>
            <person name="Zwaenepoel A."/>
            <person name="Wallace J."/>
            <person name="Van De Peer Y."/>
            <person name="Van Deynze A."/>
        </authorList>
    </citation>
    <scope>NUCLEOTIDE SEQUENCE</scope>
    <source>
        <tissue evidence="4">Leaves</tissue>
    </source>
</reference>
<dbReference type="InterPro" id="IPR005299">
    <property type="entry name" value="MeTrfase_7"/>
</dbReference>
<dbReference type="InterPro" id="IPR029063">
    <property type="entry name" value="SAM-dependent_MTases_sf"/>
</dbReference>
<organism evidence="4 5">
    <name type="scientific">Digitaria exilis</name>
    <dbReference type="NCBI Taxonomy" id="1010633"/>
    <lineage>
        <taxon>Eukaryota</taxon>
        <taxon>Viridiplantae</taxon>
        <taxon>Streptophyta</taxon>
        <taxon>Embryophyta</taxon>
        <taxon>Tracheophyta</taxon>
        <taxon>Spermatophyta</taxon>
        <taxon>Magnoliopsida</taxon>
        <taxon>Liliopsida</taxon>
        <taxon>Poales</taxon>
        <taxon>Poaceae</taxon>
        <taxon>PACMAD clade</taxon>
        <taxon>Panicoideae</taxon>
        <taxon>Panicodae</taxon>
        <taxon>Paniceae</taxon>
        <taxon>Anthephorinae</taxon>
        <taxon>Digitaria</taxon>
    </lineage>
</organism>
<evidence type="ECO:0000256" key="2">
    <source>
        <dbReference type="ARBA" id="ARBA00022723"/>
    </source>
</evidence>
<name>A0A835KQA9_9POAL</name>
<dbReference type="Gene3D" id="1.10.1200.270">
    <property type="entry name" value="Methyltransferase, alpha-helical capping domain"/>
    <property type="match status" value="3"/>
</dbReference>
<comment type="similarity">
    <text evidence="1">Belongs to the methyltransferase superfamily. Type-7 methyltransferase family. SABATH subfamily.</text>
</comment>
<proteinExistence type="inferred from homology"/>
<dbReference type="GO" id="GO:0046872">
    <property type="term" value="F:metal ion binding"/>
    <property type="evidence" value="ECO:0007669"/>
    <property type="project" value="UniProtKB-KW"/>
</dbReference>
<evidence type="ECO:0000313" key="4">
    <source>
        <dbReference type="EMBL" id="KAF8769189.1"/>
    </source>
</evidence>
<evidence type="ECO:0000256" key="1">
    <source>
        <dbReference type="ARBA" id="ARBA00008908"/>
    </source>
</evidence>
<sequence length="1197" mass="132643">MLHVLKETLGKLQLPRQTEKKLLTAADLGCSCGQNTLLVADLIVQGMAELCGGSRLGHRPPEFCFYFNDLPSNDFKTLFHLLPDSAAAARNGGRPAYFAAGVAGSFYDRLFPERFIDVFSSTFSLHWLSQVPTEVMDENSKAYNRGKFQSDLARFLRCRAAELERGGAMFLVCLGRPSSAAPVDQGTVRFLFGDMFQDSWHDLKVDSFNVPVYAPTLEEFREVVDADGSFQINRLELVMGSPPVVDHPGDAIDVSRTVANNERSLLGALVDAQVGKALCDELFLRLQRRAEERAQELMEEMRFPHVVCSLSLATRRAAPPRPLPTPRLRVSGRWKRTRSHGMWRWGSICPPPRLVVPSVTTTASRRPRLPRVVIEALRNLITSQLDLNKLQQIILYFLCPLSKASSFLHCADIVTMVAAATEFDAQDVVVKNVFCMGGGQGETSYVNISQVQSRNLEMVVHVLKETLGTIRLPHRPVKLLTAADLGCSCGPNTLFVANVIVQHMMDLYTSRGHAPPEFCFYFSDLPNNDFNTLFRLLPDQQPTAAGTGDNRRRYFSAGVPGSFYDRLFPARSINAFTSTFSLHWLSQVPREVMDETSKAYNRGKVFVHGASEATGVAYRRQFQSDLSRFLRCRAAELERSGAMFLVCLGRPSSAAPVDQGTVRFLFGAMFQDSWNDLVSEVIGLVDSFNVPAYAPTLEEFREMVVEANGSFRINRLELVMGSPPVVDRPDDAATVGRTVANNERSLLGALVDAHVGKLLCDELFDRLRRRAEGRAQELMEDMRFPHVVCSLSLAFILVVRMVAAATKVDAVHVAQQQEAVKNVFCMGGGQGETSYVNNSQVQLLVSAQSRNLEMVVDVLKETLDTIRLPPSPERLLTAADLGCSCNTLFVADVIVDHMTDTYTSIGHAPPEFSFYFSDLPSNDFNTLFRLLPDQQQPTAAGRTGDHRRRRYFAAGVPGSFYDRLFPENSINAFTSTFSVHWLSQVPREVMDTKSKAYNKGKVFVHGTSEATAAAYKRQFQSDMANFLRCRAAELKRGGAMFLLCLGRPATADPTDQGRVRLLYGTLFEDSWSDLVSEGVMEQDTMDSFNVPLYAPTLEEVREAVDDAGGAFRINRLEMVTGSPPVVVDGGGDDDPAAVGRTVANNVRSFVGALVDAHVGKAMADELFDRLRRRAEGRARELMAELRLPHVVCSLSLA</sequence>
<dbReference type="Pfam" id="PF03492">
    <property type="entry name" value="Methyltransf_7"/>
    <property type="match status" value="3"/>
</dbReference>
<dbReference type="PANTHER" id="PTHR31009">
    <property type="entry name" value="S-ADENOSYL-L-METHIONINE:CARBOXYL METHYLTRANSFERASE FAMILY PROTEIN"/>
    <property type="match status" value="1"/>
</dbReference>
<comment type="caution">
    <text evidence="4">The sequence shown here is derived from an EMBL/GenBank/DDBJ whole genome shotgun (WGS) entry which is preliminary data.</text>
</comment>
<evidence type="ECO:0000256" key="3">
    <source>
        <dbReference type="ARBA" id="ARBA00022842"/>
    </source>
</evidence>
<dbReference type="EMBL" id="JACEFO010000450">
    <property type="protein sequence ID" value="KAF8769189.1"/>
    <property type="molecule type" value="Genomic_DNA"/>
</dbReference>
<accession>A0A835KQA9</accession>
<keyword evidence="3" id="KW-0460">Magnesium</keyword>
<dbReference type="Proteomes" id="UP000636709">
    <property type="component" value="Unassembled WGS sequence"/>
</dbReference>
<dbReference type="AlphaFoldDB" id="A0A835KQA9"/>
<dbReference type="InterPro" id="IPR042086">
    <property type="entry name" value="MeTrfase_capping"/>
</dbReference>
<dbReference type="SUPFAM" id="SSF53335">
    <property type="entry name" value="S-adenosyl-L-methionine-dependent methyltransferases"/>
    <property type="match status" value="3"/>
</dbReference>
<keyword evidence="5" id="KW-1185">Reference proteome</keyword>
<keyword evidence="2" id="KW-0479">Metal-binding</keyword>
<dbReference type="GO" id="GO:0008168">
    <property type="term" value="F:methyltransferase activity"/>
    <property type="evidence" value="ECO:0007669"/>
    <property type="project" value="InterPro"/>
</dbReference>
<gene>
    <name evidence="4" type="ORF">HU200_006692</name>
</gene>
<protein>
    <submittedName>
        <fullName evidence="4">Uncharacterized protein</fullName>
    </submittedName>
</protein>
<dbReference type="OrthoDB" id="1523883at2759"/>